<dbReference type="SFLD" id="SFLDS00029">
    <property type="entry name" value="Radical_SAM"/>
    <property type="match status" value="1"/>
</dbReference>
<dbReference type="Proteomes" id="UP000092714">
    <property type="component" value="Unassembled WGS sequence"/>
</dbReference>
<evidence type="ECO:0000256" key="8">
    <source>
        <dbReference type="ARBA" id="ARBA00023186"/>
    </source>
</evidence>
<keyword evidence="7 9" id="KW-0411">Iron-sulfur</keyword>
<keyword evidence="4 9" id="KW-0949">S-adenosyl-L-methionine</keyword>
<dbReference type="SUPFAM" id="SSF102114">
    <property type="entry name" value="Radical SAM enzymes"/>
    <property type="match status" value="1"/>
</dbReference>
<dbReference type="SMART" id="SM00729">
    <property type="entry name" value="Elp3"/>
    <property type="match status" value="1"/>
</dbReference>
<dbReference type="NCBIfam" id="TIGR00539">
    <property type="entry name" value="hemN_rel"/>
    <property type="match status" value="1"/>
</dbReference>
<dbReference type="InterPro" id="IPR034505">
    <property type="entry name" value="Coproporphyrinogen-III_oxidase"/>
</dbReference>
<dbReference type="GO" id="GO:0004109">
    <property type="term" value="F:coproporphyrinogen oxidase activity"/>
    <property type="evidence" value="ECO:0007669"/>
    <property type="project" value="InterPro"/>
</dbReference>
<keyword evidence="5 9" id="KW-0479">Metal-binding</keyword>
<evidence type="ECO:0000256" key="4">
    <source>
        <dbReference type="ARBA" id="ARBA00022691"/>
    </source>
</evidence>
<dbReference type="SFLD" id="SFLDG01065">
    <property type="entry name" value="anaerobic_coproporphyrinogen-I"/>
    <property type="match status" value="1"/>
</dbReference>
<dbReference type="InterPro" id="IPR006638">
    <property type="entry name" value="Elp3/MiaA/NifB-like_rSAM"/>
</dbReference>
<dbReference type="OrthoDB" id="9808022at2"/>
<evidence type="ECO:0000256" key="9">
    <source>
        <dbReference type="RuleBase" id="RU364116"/>
    </source>
</evidence>
<dbReference type="InterPro" id="IPR058240">
    <property type="entry name" value="rSAM_sf"/>
</dbReference>
<keyword evidence="3 9" id="KW-0349">Heme</keyword>
<protein>
    <recommendedName>
        <fullName evidence="2 9">Heme chaperone HemW</fullName>
    </recommendedName>
</protein>
<dbReference type="GO" id="GO:0006779">
    <property type="term" value="P:porphyrin-containing compound biosynthetic process"/>
    <property type="evidence" value="ECO:0007669"/>
    <property type="project" value="InterPro"/>
</dbReference>
<dbReference type="InterPro" id="IPR013785">
    <property type="entry name" value="Aldolase_TIM"/>
</dbReference>
<keyword evidence="8 9" id="KW-0143">Chaperone</keyword>
<dbReference type="Pfam" id="PF06969">
    <property type="entry name" value="HemN_C"/>
    <property type="match status" value="1"/>
</dbReference>
<keyword evidence="9" id="KW-0963">Cytoplasm</keyword>
<dbReference type="EMBL" id="MAPZ01000009">
    <property type="protein sequence ID" value="OBY12268.1"/>
    <property type="molecule type" value="Genomic_DNA"/>
</dbReference>
<dbReference type="PANTHER" id="PTHR13932">
    <property type="entry name" value="COPROPORPHYRINIGEN III OXIDASE"/>
    <property type="match status" value="1"/>
</dbReference>
<gene>
    <name evidence="11" type="ORF">CP373A1_01360</name>
</gene>
<dbReference type="GO" id="GO:0046872">
    <property type="term" value="F:metal ion binding"/>
    <property type="evidence" value="ECO:0007669"/>
    <property type="project" value="UniProtKB-UniRule"/>
</dbReference>
<feature type="domain" description="Radical SAM core" evidence="10">
    <location>
        <begin position="1"/>
        <end position="226"/>
    </location>
</feature>
<evidence type="ECO:0000259" key="10">
    <source>
        <dbReference type="PROSITE" id="PS51918"/>
    </source>
</evidence>
<dbReference type="PANTHER" id="PTHR13932:SF5">
    <property type="entry name" value="RADICAL S-ADENOSYL METHIONINE DOMAIN-CONTAINING PROTEIN 1, MITOCHONDRIAL"/>
    <property type="match status" value="1"/>
</dbReference>
<keyword evidence="12" id="KW-1185">Reference proteome</keyword>
<dbReference type="SFLD" id="SFLDF00562">
    <property type="entry name" value="HemN-like__clustered_with_heat"/>
    <property type="match status" value="1"/>
</dbReference>
<dbReference type="SFLD" id="SFLDG01082">
    <property type="entry name" value="B12-binding_domain_containing"/>
    <property type="match status" value="1"/>
</dbReference>
<evidence type="ECO:0000256" key="2">
    <source>
        <dbReference type="ARBA" id="ARBA00017228"/>
    </source>
</evidence>
<dbReference type="PROSITE" id="PS51918">
    <property type="entry name" value="RADICAL_SAM"/>
    <property type="match status" value="1"/>
</dbReference>
<comment type="similarity">
    <text evidence="1">Belongs to the anaerobic coproporphyrinogen-III oxidase family. HemW subfamily.</text>
</comment>
<dbReference type="RefSeq" id="WP_065254218.1">
    <property type="nucleotide sequence ID" value="NZ_MAPZ01000009.1"/>
</dbReference>
<dbReference type="CDD" id="cd01335">
    <property type="entry name" value="Radical_SAM"/>
    <property type="match status" value="1"/>
</dbReference>
<evidence type="ECO:0000256" key="3">
    <source>
        <dbReference type="ARBA" id="ARBA00022617"/>
    </source>
</evidence>
<accession>A0A1B8RTX3</accession>
<dbReference type="InterPro" id="IPR004559">
    <property type="entry name" value="HemW-like"/>
</dbReference>
<comment type="function">
    <text evidence="9">Probably acts as a heme chaperone, transferring heme to an unknown acceptor. Binds one molecule of heme per monomer, possibly covalently. Binds 1 [4Fe-4S] cluster. The cluster is coordinated with 3 cysteines and an exchangeable S-adenosyl-L-methionine.</text>
</comment>
<evidence type="ECO:0000313" key="12">
    <source>
        <dbReference type="Proteomes" id="UP000092714"/>
    </source>
</evidence>
<dbReference type="AlphaFoldDB" id="A0A1B8RTX3"/>
<reference evidence="11 12" key="1">
    <citation type="submission" date="2016-06" db="EMBL/GenBank/DDBJ databases">
        <authorList>
            <person name="Kjaerup R.B."/>
            <person name="Dalgaard T.S."/>
            <person name="Juul-Madsen H.R."/>
        </authorList>
    </citation>
    <scope>NUCLEOTIDE SEQUENCE [LARGE SCALE GENOMIC DNA]</scope>
    <source>
        <strain evidence="11 12">373-A1</strain>
    </source>
</reference>
<evidence type="ECO:0000256" key="7">
    <source>
        <dbReference type="ARBA" id="ARBA00023014"/>
    </source>
</evidence>
<dbReference type="InterPro" id="IPR010723">
    <property type="entry name" value="HemN_C"/>
</dbReference>
<keyword evidence="9" id="KW-0004">4Fe-4S</keyword>
<evidence type="ECO:0000256" key="1">
    <source>
        <dbReference type="ARBA" id="ARBA00006100"/>
    </source>
</evidence>
<dbReference type="Pfam" id="PF04055">
    <property type="entry name" value="Radical_SAM"/>
    <property type="match status" value="1"/>
</dbReference>
<evidence type="ECO:0000256" key="6">
    <source>
        <dbReference type="ARBA" id="ARBA00023004"/>
    </source>
</evidence>
<dbReference type="GO" id="GO:0051539">
    <property type="term" value="F:4 iron, 4 sulfur cluster binding"/>
    <property type="evidence" value="ECO:0007669"/>
    <property type="project" value="UniProtKB-UniRule"/>
</dbReference>
<name>A0A1B8RTX3_9CLOT</name>
<keyword evidence="6 9" id="KW-0408">Iron</keyword>
<dbReference type="SFLD" id="SFLDF00288">
    <property type="entry name" value="HemN-like__clustered_with_nucl"/>
    <property type="match status" value="1"/>
</dbReference>
<comment type="subcellular location">
    <subcellularLocation>
        <location evidence="9">Cytoplasm</location>
    </subcellularLocation>
</comment>
<evidence type="ECO:0000313" key="11">
    <source>
        <dbReference type="EMBL" id="OBY12268.1"/>
    </source>
</evidence>
<proteinExistence type="inferred from homology"/>
<sequence>MKEVALYIHIPFCKQKCFYCDFPSYARKDDLMSDYIEALLIELKEKIKDYEVRSLFIGGGTPSYLNEENLSKLMKEIKNINFIEDAEKTIECNPGTVSEEKFNIMKGGGINRLSFGLQTTKNNLLKGIGRIHTFEAFKDNYNLARSVGFNNINIDMMFGLPNQSVKDWTDSLEEVAKLNPEHISAYSLIIEEGTPFYKLYNEDKLKLPSEEEEREMYKKCKNILIENGYHQYEISNYAKEGKECLHNEVYWMCNEYIGVGASSSSYIDGKRIKNIDDLREYIKRIGSGKSILDEEIINTKNDNIEEFMFMGLRMNCGIEEEEFKRRFHTDVDNVYKDVIEGNINKGLLERKRGRIYLTDKGIELSNMVMSDMIL</sequence>
<dbReference type="Gene3D" id="3.20.20.70">
    <property type="entry name" value="Aldolase class I"/>
    <property type="match status" value="1"/>
</dbReference>
<dbReference type="InterPro" id="IPR007197">
    <property type="entry name" value="rSAM"/>
</dbReference>
<organism evidence="11 12">
    <name type="scientific">Clostridium paraputrificum</name>
    <dbReference type="NCBI Taxonomy" id="29363"/>
    <lineage>
        <taxon>Bacteria</taxon>
        <taxon>Bacillati</taxon>
        <taxon>Bacillota</taxon>
        <taxon>Clostridia</taxon>
        <taxon>Eubacteriales</taxon>
        <taxon>Clostridiaceae</taxon>
        <taxon>Clostridium</taxon>
    </lineage>
</organism>
<comment type="caution">
    <text evidence="11">The sequence shown here is derived from an EMBL/GenBank/DDBJ whole genome shotgun (WGS) entry which is preliminary data.</text>
</comment>
<dbReference type="GO" id="GO:0005737">
    <property type="term" value="C:cytoplasm"/>
    <property type="evidence" value="ECO:0007669"/>
    <property type="project" value="UniProtKB-SubCell"/>
</dbReference>
<dbReference type="eggNOG" id="COG0635">
    <property type="taxonomic scope" value="Bacteria"/>
</dbReference>
<evidence type="ECO:0000256" key="5">
    <source>
        <dbReference type="ARBA" id="ARBA00022723"/>
    </source>
</evidence>